<keyword evidence="3" id="KW-1185">Reference proteome</keyword>
<dbReference type="Gene3D" id="2.40.160.120">
    <property type="match status" value="1"/>
</dbReference>
<accession>A0AAD1X817</accession>
<dbReference type="EMBL" id="CAMPGE010003374">
    <property type="protein sequence ID" value="CAI2362207.1"/>
    <property type="molecule type" value="Genomic_DNA"/>
</dbReference>
<feature type="region of interest" description="Disordered" evidence="1">
    <location>
        <begin position="1"/>
        <end position="37"/>
    </location>
</feature>
<sequence>MQTEEDAEDKDDRRASNPKDDNTVSEEIKEVGVVPLDGNDPLIYSKQVSTPPYSFLDEDAKYNENSPPPCYIPYATLSKPKATVKLDILKGLEINDKGILQCTDPQMLEKSKGILTYVIKEIAKCIFTGRGVVGISLPVRIFEPRSALERVLDGFSFAPEYLNRACKTRDSVERMKLVTAFVVSGMYMRANPFKPFNPILGETLEGKYSDGTKIYMEHTSHHPPISNYLIEGPKDAPYTFHGNNEFVGNIKSRGNILNILFKGPNTITFPDGEEITFYNHTNKVKGLLSGAKLISMDSILTVVNEEKGLKTAIFMEPKAKEVQDDEDPNYFEGVLYYSDGTPWKKDPDMISKISDLDEEICTIHGSWLDYLKIDEEDYWDIDTKTPSRVQFLKKSLPSDHRYREDLIWLFYENEKYAQEWKTKLEVQQRKEKKNRKTAENKRKKNIKFVSKF</sequence>
<reference evidence="2" key="1">
    <citation type="submission" date="2023-07" db="EMBL/GenBank/DDBJ databases">
        <authorList>
            <consortium name="AG Swart"/>
            <person name="Singh M."/>
            <person name="Singh A."/>
            <person name="Seah K."/>
            <person name="Emmerich C."/>
        </authorList>
    </citation>
    <scope>NUCLEOTIDE SEQUENCE</scope>
    <source>
        <strain evidence="2">DP1</strain>
    </source>
</reference>
<dbReference type="Pfam" id="PF01237">
    <property type="entry name" value="Oxysterol_BP"/>
    <property type="match status" value="1"/>
</dbReference>
<evidence type="ECO:0008006" key="4">
    <source>
        <dbReference type="Google" id="ProtNLM"/>
    </source>
</evidence>
<evidence type="ECO:0000256" key="1">
    <source>
        <dbReference type="SAM" id="MobiDB-lite"/>
    </source>
</evidence>
<organism evidence="2 3">
    <name type="scientific">Euplotes crassus</name>
    <dbReference type="NCBI Taxonomy" id="5936"/>
    <lineage>
        <taxon>Eukaryota</taxon>
        <taxon>Sar</taxon>
        <taxon>Alveolata</taxon>
        <taxon>Ciliophora</taxon>
        <taxon>Intramacronucleata</taxon>
        <taxon>Spirotrichea</taxon>
        <taxon>Hypotrichia</taxon>
        <taxon>Euplotida</taxon>
        <taxon>Euplotidae</taxon>
        <taxon>Moneuplotes</taxon>
    </lineage>
</organism>
<dbReference type="SUPFAM" id="SSF144000">
    <property type="entry name" value="Oxysterol-binding protein-like"/>
    <property type="match status" value="1"/>
</dbReference>
<dbReference type="GO" id="GO:0032934">
    <property type="term" value="F:sterol binding"/>
    <property type="evidence" value="ECO:0007669"/>
    <property type="project" value="TreeGrafter"/>
</dbReference>
<dbReference type="Proteomes" id="UP001295684">
    <property type="component" value="Unassembled WGS sequence"/>
</dbReference>
<feature type="compositionally biased region" description="Basic and acidic residues" evidence="1">
    <location>
        <begin position="10"/>
        <end position="30"/>
    </location>
</feature>
<protein>
    <recommendedName>
        <fullName evidence="4">Oxysterol-binding protein</fullName>
    </recommendedName>
</protein>
<proteinExistence type="predicted"/>
<gene>
    <name evidence="2" type="ORF">ECRASSUSDP1_LOCUS3529</name>
</gene>
<dbReference type="AlphaFoldDB" id="A0AAD1X817"/>
<comment type="caution">
    <text evidence="2">The sequence shown here is derived from an EMBL/GenBank/DDBJ whole genome shotgun (WGS) entry which is preliminary data.</text>
</comment>
<dbReference type="InterPro" id="IPR000648">
    <property type="entry name" value="Oxysterol-bd"/>
</dbReference>
<dbReference type="GO" id="GO:0016020">
    <property type="term" value="C:membrane"/>
    <property type="evidence" value="ECO:0007669"/>
    <property type="project" value="TreeGrafter"/>
</dbReference>
<name>A0AAD1X817_EUPCR</name>
<dbReference type="PANTHER" id="PTHR10972">
    <property type="entry name" value="OXYSTEROL-BINDING PROTEIN-RELATED"/>
    <property type="match status" value="1"/>
</dbReference>
<evidence type="ECO:0000313" key="2">
    <source>
        <dbReference type="EMBL" id="CAI2362207.1"/>
    </source>
</evidence>
<dbReference type="GO" id="GO:0005829">
    <property type="term" value="C:cytosol"/>
    <property type="evidence" value="ECO:0007669"/>
    <property type="project" value="TreeGrafter"/>
</dbReference>
<dbReference type="PANTHER" id="PTHR10972:SF148">
    <property type="entry name" value="OXYSTEROL-BINDING PROTEIN 9"/>
    <property type="match status" value="1"/>
</dbReference>
<dbReference type="InterPro" id="IPR037239">
    <property type="entry name" value="OSBP_sf"/>
</dbReference>
<evidence type="ECO:0000313" key="3">
    <source>
        <dbReference type="Proteomes" id="UP001295684"/>
    </source>
</evidence>